<evidence type="ECO:0000313" key="2">
    <source>
        <dbReference type="EMBL" id="MFD2917094.1"/>
    </source>
</evidence>
<evidence type="ECO:0000313" key="3">
    <source>
        <dbReference type="Proteomes" id="UP001597548"/>
    </source>
</evidence>
<dbReference type="EMBL" id="JBHUOS010000010">
    <property type="protein sequence ID" value="MFD2917094.1"/>
    <property type="molecule type" value="Genomic_DNA"/>
</dbReference>
<keyword evidence="3" id="KW-1185">Reference proteome</keyword>
<dbReference type="SUPFAM" id="SSF160631">
    <property type="entry name" value="SMI1/KNR4-like"/>
    <property type="match status" value="1"/>
</dbReference>
<name>A0ABW5ZVU0_9FLAO</name>
<dbReference type="Gene3D" id="3.40.1580.10">
    <property type="entry name" value="SMI1/KNR4-like"/>
    <property type="match status" value="1"/>
</dbReference>
<dbReference type="SMART" id="SM00860">
    <property type="entry name" value="SMI1_KNR4"/>
    <property type="match status" value="1"/>
</dbReference>
<comment type="caution">
    <text evidence="2">The sequence shown here is derived from an EMBL/GenBank/DDBJ whole genome shotgun (WGS) entry which is preliminary data.</text>
</comment>
<proteinExistence type="predicted"/>
<sequence length="133" mass="15553">MTTFKNTETRLIIQDILDFENTFDLKLPESYKLHILRFNGGFPEEDLYFKNHPIDSFRPIKYGKRTVEHTIESLKGFLPEKVLPFGFSTSGYFYISLNEKNHGKVYIIFSDGEPELLSSSFNTFMDGLSEEEY</sequence>
<dbReference type="RefSeq" id="WP_194506063.1">
    <property type="nucleotide sequence ID" value="NZ_JADILU010000001.1"/>
</dbReference>
<reference evidence="3" key="1">
    <citation type="journal article" date="2019" name="Int. J. Syst. Evol. Microbiol.">
        <title>The Global Catalogue of Microorganisms (GCM) 10K type strain sequencing project: providing services to taxonomists for standard genome sequencing and annotation.</title>
        <authorList>
            <consortium name="The Broad Institute Genomics Platform"/>
            <consortium name="The Broad Institute Genome Sequencing Center for Infectious Disease"/>
            <person name="Wu L."/>
            <person name="Ma J."/>
        </authorList>
    </citation>
    <scope>NUCLEOTIDE SEQUENCE [LARGE SCALE GENOMIC DNA]</scope>
    <source>
        <strain evidence="3">KCTC 32514</strain>
    </source>
</reference>
<gene>
    <name evidence="2" type="ORF">ACFS29_15680</name>
</gene>
<dbReference type="Proteomes" id="UP001597548">
    <property type="component" value="Unassembled WGS sequence"/>
</dbReference>
<organism evidence="2 3">
    <name type="scientific">Psychroserpens luteus</name>
    <dbReference type="NCBI Taxonomy" id="1434066"/>
    <lineage>
        <taxon>Bacteria</taxon>
        <taxon>Pseudomonadati</taxon>
        <taxon>Bacteroidota</taxon>
        <taxon>Flavobacteriia</taxon>
        <taxon>Flavobacteriales</taxon>
        <taxon>Flavobacteriaceae</taxon>
        <taxon>Psychroserpens</taxon>
    </lineage>
</organism>
<protein>
    <submittedName>
        <fullName evidence="2">SMI1/KNR4 family protein</fullName>
    </submittedName>
</protein>
<dbReference type="InterPro" id="IPR018958">
    <property type="entry name" value="Knr4/Smi1-like_dom"/>
</dbReference>
<dbReference type="InterPro" id="IPR037883">
    <property type="entry name" value="Knr4/Smi1-like_sf"/>
</dbReference>
<feature type="domain" description="Knr4/Smi1-like" evidence="1">
    <location>
        <begin position="5"/>
        <end position="127"/>
    </location>
</feature>
<evidence type="ECO:0000259" key="1">
    <source>
        <dbReference type="SMART" id="SM00860"/>
    </source>
</evidence>
<dbReference type="Pfam" id="PF09346">
    <property type="entry name" value="SMI1_KNR4"/>
    <property type="match status" value="1"/>
</dbReference>
<accession>A0ABW5ZVU0</accession>